<comment type="caution">
    <text evidence="6">The sequence shown here is derived from an EMBL/GenBank/DDBJ whole genome shotgun (WGS) entry which is preliminary data.</text>
</comment>
<dbReference type="RefSeq" id="WP_320506858.1">
    <property type="nucleotide sequence ID" value="NZ_JAXCLW010000001.1"/>
</dbReference>
<dbReference type="InterPro" id="IPR036388">
    <property type="entry name" value="WH-like_DNA-bd_sf"/>
</dbReference>
<dbReference type="Gene3D" id="3.40.190.290">
    <property type="match status" value="1"/>
</dbReference>
<dbReference type="EMBL" id="JAXCLW010000001">
    <property type="protein sequence ID" value="MDY0881810.1"/>
    <property type="molecule type" value="Genomic_DNA"/>
</dbReference>
<dbReference type="PROSITE" id="PS50931">
    <property type="entry name" value="HTH_LYSR"/>
    <property type="match status" value="1"/>
</dbReference>
<evidence type="ECO:0000256" key="3">
    <source>
        <dbReference type="ARBA" id="ARBA00023125"/>
    </source>
</evidence>
<dbReference type="Proteomes" id="UP001279642">
    <property type="component" value="Unassembled WGS sequence"/>
</dbReference>
<evidence type="ECO:0000259" key="5">
    <source>
        <dbReference type="PROSITE" id="PS50931"/>
    </source>
</evidence>
<dbReference type="InterPro" id="IPR036390">
    <property type="entry name" value="WH_DNA-bd_sf"/>
</dbReference>
<keyword evidence="2" id="KW-0805">Transcription regulation</keyword>
<dbReference type="Gene3D" id="1.10.10.10">
    <property type="entry name" value="Winged helix-like DNA-binding domain superfamily/Winged helix DNA-binding domain"/>
    <property type="match status" value="1"/>
</dbReference>
<organism evidence="6 7">
    <name type="scientific">Dongia soli</name>
    <dbReference type="NCBI Taxonomy" id="600628"/>
    <lineage>
        <taxon>Bacteria</taxon>
        <taxon>Pseudomonadati</taxon>
        <taxon>Pseudomonadota</taxon>
        <taxon>Alphaproteobacteria</taxon>
        <taxon>Rhodospirillales</taxon>
        <taxon>Dongiaceae</taxon>
        <taxon>Dongia</taxon>
    </lineage>
</organism>
<protein>
    <submittedName>
        <fullName evidence="6">LysR substrate-binding domain-containing protein</fullName>
    </submittedName>
</protein>
<dbReference type="PANTHER" id="PTHR30126:SF39">
    <property type="entry name" value="HTH-TYPE TRANSCRIPTIONAL REGULATOR CYSL"/>
    <property type="match status" value="1"/>
</dbReference>
<dbReference type="InterPro" id="IPR000847">
    <property type="entry name" value="LysR_HTH_N"/>
</dbReference>
<dbReference type="SUPFAM" id="SSF46785">
    <property type="entry name" value="Winged helix' DNA-binding domain"/>
    <property type="match status" value="1"/>
</dbReference>
<evidence type="ECO:0000313" key="6">
    <source>
        <dbReference type="EMBL" id="MDY0881810.1"/>
    </source>
</evidence>
<dbReference type="SUPFAM" id="SSF53850">
    <property type="entry name" value="Periplasmic binding protein-like II"/>
    <property type="match status" value="1"/>
</dbReference>
<dbReference type="PRINTS" id="PR00039">
    <property type="entry name" value="HTHLYSR"/>
</dbReference>
<sequence length="307" mass="33482">MTLEQLRIFLAVAERQHMTRAAEALNLTQPAVSAAIAALEDRHGLPLFHRIGRHIELTPAGGLLMTEAQAILRRVAEAERALGELRELRRGHLTLAASQTVGNYWLPPIMSAFRRQFPAITLDLVIGNTEQVAVAVKNGAAELGIVEGLVTEAQFEQLALPGDSLLLVAGTQHPWTRLQQGRSYRDVVTSEALRNVDWVSREQGSGTRQVMETVLADLGLDPAKLRLTLELPSNEAVRLAVEANAGLTVMSDLAAEVGIAQGRLVAWPLPEAERAFRLLRHRDYHRSKAAAAFMDLIAERRAGAAAS</sequence>
<evidence type="ECO:0000256" key="1">
    <source>
        <dbReference type="ARBA" id="ARBA00009437"/>
    </source>
</evidence>
<evidence type="ECO:0000313" key="7">
    <source>
        <dbReference type="Proteomes" id="UP001279642"/>
    </source>
</evidence>
<evidence type="ECO:0000256" key="4">
    <source>
        <dbReference type="ARBA" id="ARBA00023163"/>
    </source>
</evidence>
<feature type="domain" description="HTH lysR-type" evidence="5">
    <location>
        <begin position="1"/>
        <end position="58"/>
    </location>
</feature>
<gene>
    <name evidence="6" type="ORF">SMD27_03070</name>
</gene>
<keyword evidence="7" id="KW-1185">Reference proteome</keyword>
<dbReference type="Pfam" id="PF00126">
    <property type="entry name" value="HTH_1"/>
    <property type="match status" value="1"/>
</dbReference>
<dbReference type="CDD" id="cd08420">
    <property type="entry name" value="PBP2_CysL_like"/>
    <property type="match status" value="1"/>
</dbReference>
<name>A0ABU5E879_9PROT</name>
<keyword evidence="3" id="KW-0238">DNA-binding</keyword>
<comment type="similarity">
    <text evidence="1">Belongs to the LysR transcriptional regulatory family.</text>
</comment>
<evidence type="ECO:0000256" key="2">
    <source>
        <dbReference type="ARBA" id="ARBA00023015"/>
    </source>
</evidence>
<proteinExistence type="inferred from homology"/>
<dbReference type="InterPro" id="IPR005119">
    <property type="entry name" value="LysR_subst-bd"/>
</dbReference>
<dbReference type="PANTHER" id="PTHR30126">
    <property type="entry name" value="HTH-TYPE TRANSCRIPTIONAL REGULATOR"/>
    <property type="match status" value="1"/>
</dbReference>
<keyword evidence="4" id="KW-0804">Transcription</keyword>
<dbReference type="Pfam" id="PF03466">
    <property type="entry name" value="LysR_substrate"/>
    <property type="match status" value="1"/>
</dbReference>
<reference evidence="6 7" key="1">
    <citation type="journal article" date="2016" name="Antonie Van Leeuwenhoek">
        <title>Dongia soli sp. nov., isolated from soil from Dokdo, Korea.</title>
        <authorList>
            <person name="Kim D.U."/>
            <person name="Lee H."/>
            <person name="Kim H."/>
            <person name="Kim S.G."/>
            <person name="Ka J.O."/>
        </authorList>
    </citation>
    <scope>NUCLEOTIDE SEQUENCE [LARGE SCALE GENOMIC DNA]</scope>
    <source>
        <strain evidence="6 7">D78</strain>
    </source>
</reference>
<accession>A0ABU5E879</accession>